<dbReference type="SUPFAM" id="SSF50044">
    <property type="entry name" value="SH3-domain"/>
    <property type="match status" value="1"/>
</dbReference>
<comment type="caution">
    <text evidence="3">The sequence shown here is derived from an EMBL/GenBank/DDBJ whole genome shotgun (WGS) entry which is preliminary data.</text>
</comment>
<dbReference type="Pfam" id="PF08239">
    <property type="entry name" value="SH3_3"/>
    <property type="match status" value="3"/>
</dbReference>
<dbReference type="Gene3D" id="2.30.30.40">
    <property type="entry name" value="SH3 Domains"/>
    <property type="match status" value="3"/>
</dbReference>
<accession>A0A3N5AXF7</accession>
<dbReference type="AlphaFoldDB" id="A0A3N5AXF7"/>
<gene>
    <name evidence="3" type="ORF">EDD75_0529</name>
</gene>
<evidence type="ECO:0000313" key="4">
    <source>
        <dbReference type="Proteomes" id="UP000282654"/>
    </source>
</evidence>
<dbReference type="SMART" id="SM00287">
    <property type="entry name" value="SH3b"/>
    <property type="match status" value="3"/>
</dbReference>
<feature type="domain" description="SH3b" evidence="2">
    <location>
        <begin position="34"/>
        <end position="97"/>
    </location>
</feature>
<dbReference type="PROSITE" id="PS51781">
    <property type="entry name" value="SH3B"/>
    <property type="match status" value="3"/>
</dbReference>
<evidence type="ECO:0000313" key="3">
    <source>
        <dbReference type="EMBL" id="RPF49709.1"/>
    </source>
</evidence>
<feature type="region of interest" description="Disordered" evidence="1">
    <location>
        <begin position="263"/>
        <end position="287"/>
    </location>
</feature>
<feature type="domain" description="SH3b" evidence="2">
    <location>
        <begin position="110"/>
        <end position="172"/>
    </location>
</feature>
<dbReference type="PANTHER" id="PTHR34408:SF1">
    <property type="entry name" value="GLYCOSYL HYDROLASE FAMILY 19 DOMAIN-CONTAINING PROTEIN HI_1415"/>
    <property type="match status" value="1"/>
</dbReference>
<dbReference type="EMBL" id="RKRE01000001">
    <property type="protein sequence ID" value="RPF49709.1"/>
    <property type="molecule type" value="Genomic_DNA"/>
</dbReference>
<dbReference type="NCBIfam" id="TIGR02669">
    <property type="entry name" value="SpoIID_LytB"/>
    <property type="match status" value="1"/>
</dbReference>
<evidence type="ECO:0000256" key="1">
    <source>
        <dbReference type="SAM" id="MobiDB-lite"/>
    </source>
</evidence>
<dbReference type="InterPro" id="IPR052354">
    <property type="entry name" value="Cell_Wall_Dynamics_Protein"/>
</dbReference>
<feature type="compositionally biased region" description="Pro residues" evidence="1">
    <location>
        <begin position="278"/>
        <end position="287"/>
    </location>
</feature>
<dbReference type="OrthoDB" id="9794671at2"/>
<name>A0A3N5AXF7_9THEO</name>
<dbReference type="InterPro" id="IPR013486">
    <property type="entry name" value="SpoIID/LytB"/>
</dbReference>
<dbReference type="RefSeq" id="WP_123927589.1">
    <property type="nucleotide sequence ID" value="NZ_RKRE01000001.1"/>
</dbReference>
<feature type="domain" description="SH3b" evidence="2">
    <location>
        <begin position="195"/>
        <end position="257"/>
    </location>
</feature>
<protein>
    <submittedName>
        <fullName evidence="3">SpoIID/LytB domain protein</fullName>
    </submittedName>
</protein>
<dbReference type="InterPro" id="IPR003646">
    <property type="entry name" value="SH3-like_bac-type"/>
</dbReference>
<dbReference type="PANTHER" id="PTHR34408">
    <property type="entry name" value="FAMILY PROTEIN, PUTATIVE-RELATED"/>
    <property type="match status" value="1"/>
</dbReference>
<dbReference type="GO" id="GO:0030435">
    <property type="term" value="P:sporulation resulting in formation of a cellular spore"/>
    <property type="evidence" value="ECO:0007669"/>
    <property type="project" value="InterPro"/>
</dbReference>
<organism evidence="3 4">
    <name type="scientific">Thermodesulfitimonas autotrophica</name>
    <dbReference type="NCBI Taxonomy" id="1894989"/>
    <lineage>
        <taxon>Bacteria</taxon>
        <taxon>Bacillati</taxon>
        <taxon>Bacillota</taxon>
        <taxon>Clostridia</taxon>
        <taxon>Thermoanaerobacterales</taxon>
        <taxon>Thermoanaerobacteraceae</taxon>
        <taxon>Thermodesulfitimonas</taxon>
    </lineage>
</organism>
<dbReference type="InterPro" id="IPR036028">
    <property type="entry name" value="SH3-like_dom_sf"/>
</dbReference>
<dbReference type="Proteomes" id="UP000282654">
    <property type="component" value="Unassembled WGS sequence"/>
</dbReference>
<dbReference type="InterPro" id="IPR013693">
    <property type="entry name" value="SpoIID/LytB_N"/>
</dbReference>
<dbReference type="Pfam" id="PF08486">
    <property type="entry name" value="SpoIID"/>
    <property type="match status" value="1"/>
</dbReference>
<reference evidence="3 4" key="1">
    <citation type="submission" date="2018-11" db="EMBL/GenBank/DDBJ databases">
        <title>Genomic Encyclopedia of Type Strains, Phase IV (KMG-IV): sequencing the most valuable type-strain genomes for metagenomic binning, comparative biology and taxonomic classification.</title>
        <authorList>
            <person name="Goeker M."/>
        </authorList>
    </citation>
    <scope>NUCLEOTIDE SEQUENCE [LARGE SCALE GENOMIC DNA]</scope>
    <source>
        <strain evidence="3 4">DSM 102936</strain>
    </source>
</reference>
<proteinExistence type="predicted"/>
<keyword evidence="4" id="KW-1185">Reference proteome</keyword>
<evidence type="ECO:0000259" key="2">
    <source>
        <dbReference type="PROSITE" id="PS51781"/>
    </source>
</evidence>
<sequence length="678" mass="72608">MTELRKAVKWVLVAWLVLGFWGVLVFLLPRAAGAAELVVQEKGSVNIRQGPGTGYAVIARVAPGTKLVSLAAQAGWFKVRLATGQTGWVAGWLVKPAVSAPAGGGISQSPAAVVVTGERVNLRRGPGTGYAITGQATKGTQLAVAGRSGDWYKVKLREGQLAWVAGWLVKPILAAQVEKEGAGQASEKNAGQGATGALVVKGDVVNLRTGPGTGYGIVGRMARGLRLELLEARDGWYKVRLATGQTGWVAGWLVEAVPEVPAAQPPAREETVSRGPAPEAPAQPQVPPFTARAFTRPVRVLLAADVPAAVSVYGDYALVDGLTGNVLFRTANTDQLGLSLTVLPEAAVDQTVYAIALEKNRQFLGNFAGPLVLAEGSGATGNYFTLNTGGGSRRYRGNLIVRLQGGKFLLVNELPIEEYLYGVVPCEMPYRWPAEALKAQAVAARSYALRKVQESEDAPFHVYATQADQVYGGMDAERPETTAAIKATEGLVLKYGGEVVTAYFHSSDGGYTENSEDVWRNWCGYIRGKADPYDRHPENPHYGWSVSYSVYDLARCLQERQVNFSVVTAVYVTGKTAVSGRIKQLEVHGTGPDGMPCVQTLRNADWVRCVFRLKAPAADIVKTYDPLTGALVGVTFTGNGWGHALGMSQWGARTMAEQGLNFRDILNFYYTGATLEHV</sequence>